<sequence length="113" mass="12929">MIRSEKKSSYWRNKLNHLRQDLESLNQDALEGRQAVELDQSRVGRLSRMDALQSQAMNNAIAERRQATLLRIEAALARLNEDEYGYCLVCGDEIPEKRLELDPTVSTCTSCTK</sequence>
<dbReference type="PROSITE" id="PS51128">
    <property type="entry name" value="ZF_DKSA_2"/>
    <property type="match status" value="1"/>
</dbReference>
<comment type="caution">
    <text evidence="6">The sequence shown here is derived from an EMBL/GenBank/DDBJ whole genome shotgun (WGS) entry which is preliminary data.</text>
</comment>
<feature type="zinc finger region" description="dksA C4-type" evidence="4">
    <location>
        <begin position="87"/>
        <end position="111"/>
    </location>
</feature>
<gene>
    <name evidence="6" type="ORF">ACFO5Q_10145</name>
</gene>
<evidence type="ECO:0000259" key="5">
    <source>
        <dbReference type="Pfam" id="PF01258"/>
    </source>
</evidence>
<keyword evidence="2" id="KW-0863">Zinc-finger</keyword>
<dbReference type="PANTHER" id="PTHR33823">
    <property type="entry name" value="RNA POLYMERASE-BINDING TRANSCRIPTION FACTOR DKSA-RELATED"/>
    <property type="match status" value="1"/>
</dbReference>
<evidence type="ECO:0000256" key="2">
    <source>
        <dbReference type="ARBA" id="ARBA00022771"/>
    </source>
</evidence>
<dbReference type="PANTHER" id="PTHR33823:SF4">
    <property type="entry name" value="GENERAL STRESS PROTEIN 16O"/>
    <property type="match status" value="1"/>
</dbReference>
<organism evidence="6 7">
    <name type="scientific">Kordiimonas lipolytica</name>
    <dbReference type="NCBI Taxonomy" id="1662421"/>
    <lineage>
        <taxon>Bacteria</taxon>
        <taxon>Pseudomonadati</taxon>
        <taxon>Pseudomonadota</taxon>
        <taxon>Alphaproteobacteria</taxon>
        <taxon>Kordiimonadales</taxon>
        <taxon>Kordiimonadaceae</taxon>
        <taxon>Kordiimonas</taxon>
    </lineage>
</organism>
<dbReference type="EMBL" id="JBHSCR010000007">
    <property type="protein sequence ID" value="MFC4348204.1"/>
    <property type="molecule type" value="Genomic_DNA"/>
</dbReference>
<evidence type="ECO:0000313" key="7">
    <source>
        <dbReference type="Proteomes" id="UP001595776"/>
    </source>
</evidence>
<evidence type="ECO:0000256" key="4">
    <source>
        <dbReference type="PROSITE-ProRule" id="PRU00510"/>
    </source>
</evidence>
<dbReference type="RefSeq" id="WP_068146016.1">
    <property type="nucleotide sequence ID" value="NZ_JBHSCR010000007.1"/>
</dbReference>
<accession>A0ABV8UAI4</accession>
<dbReference type="SUPFAM" id="SSF57716">
    <property type="entry name" value="Glucocorticoid receptor-like (DNA-binding domain)"/>
    <property type="match status" value="1"/>
</dbReference>
<keyword evidence="7" id="KW-1185">Reference proteome</keyword>
<dbReference type="Proteomes" id="UP001595776">
    <property type="component" value="Unassembled WGS sequence"/>
</dbReference>
<reference evidence="7" key="1">
    <citation type="journal article" date="2019" name="Int. J. Syst. Evol. Microbiol.">
        <title>The Global Catalogue of Microorganisms (GCM) 10K type strain sequencing project: providing services to taxonomists for standard genome sequencing and annotation.</title>
        <authorList>
            <consortium name="The Broad Institute Genomics Platform"/>
            <consortium name="The Broad Institute Genome Sequencing Center for Infectious Disease"/>
            <person name="Wu L."/>
            <person name="Ma J."/>
        </authorList>
    </citation>
    <scope>NUCLEOTIDE SEQUENCE [LARGE SCALE GENOMIC DNA]</scope>
    <source>
        <strain evidence="7">CGMCC 1.15304</strain>
    </source>
</reference>
<evidence type="ECO:0000256" key="3">
    <source>
        <dbReference type="ARBA" id="ARBA00022833"/>
    </source>
</evidence>
<keyword evidence="1" id="KW-0479">Metal-binding</keyword>
<dbReference type="Gene3D" id="1.20.120.910">
    <property type="entry name" value="DksA, coiled-coil domain"/>
    <property type="match status" value="1"/>
</dbReference>
<evidence type="ECO:0000256" key="1">
    <source>
        <dbReference type="ARBA" id="ARBA00022723"/>
    </source>
</evidence>
<name>A0ABV8UAI4_9PROT</name>
<dbReference type="Pfam" id="PF01258">
    <property type="entry name" value="zf-dskA_traR"/>
    <property type="match status" value="1"/>
</dbReference>
<evidence type="ECO:0000313" key="6">
    <source>
        <dbReference type="EMBL" id="MFC4348204.1"/>
    </source>
</evidence>
<protein>
    <submittedName>
        <fullName evidence="6">TraR/DksA family transcriptional regulator</fullName>
    </submittedName>
</protein>
<dbReference type="InterPro" id="IPR000962">
    <property type="entry name" value="Znf_DskA_TraR"/>
</dbReference>
<proteinExistence type="predicted"/>
<keyword evidence="3" id="KW-0862">Zinc</keyword>
<feature type="domain" description="Zinc finger DksA/TraR C4-type" evidence="5">
    <location>
        <begin position="84"/>
        <end position="111"/>
    </location>
</feature>